<evidence type="ECO:0000313" key="2">
    <source>
        <dbReference type="Proteomes" id="UP000622580"/>
    </source>
</evidence>
<accession>A0A941HWX1</accession>
<organism evidence="1 2">
    <name type="scientific">Phenylobacterium glaciei</name>
    <dbReference type="NCBI Taxonomy" id="2803784"/>
    <lineage>
        <taxon>Bacteria</taxon>
        <taxon>Pseudomonadati</taxon>
        <taxon>Pseudomonadota</taxon>
        <taxon>Alphaproteobacteria</taxon>
        <taxon>Caulobacterales</taxon>
        <taxon>Caulobacteraceae</taxon>
        <taxon>Phenylobacterium</taxon>
    </lineage>
</organism>
<protein>
    <submittedName>
        <fullName evidence="1">Uncharacterized protein</fullName>
    </submittedName>
</protein>
<name>A0A941HWX1_9CAUL</name>
<gene>
    <name evidence="1" type="ORF">JKL49_09885</name>
</gene>
<dbReference type="Proteomes" id="UP000622580">
    <property type="component" value="Unassembled WGS sequence"/>
</dbReference>
<sequence>MEQWNPKGSPQAAVTFIEEVLNQLAELAAAKGYRALATTLMMAALDAARAAAGPPDKPS</sequence>
<proteinExistence type="predicted"/>
<evidence type="ECO:0000313" key="1">
    <source>
        <dbReference type="EMBL" id="MBR7619697.1"/>
    </source>
</evidence>
<keyword evidence="2" id="KW-1185">Reference proteome</keyword>
<comment type="caution">
    <text evidence="1">The sequence shown here is derived from an EMBL/GenBank/DDBJ whole genome shotgun (WGS) entry which is preliminary data.</text>
</comment>
<dbReference type="RefSeq" id="WP_215340039.1">
    <property type="nucleotide sequence ID" value="NZ_JAGSGD010000001.1"/>
</dbReference>
<dbReference type="AlphaFoldDB" id="A0A941HWX1"/>
<dbReference type="EMBL" id="JAGSGD010000001">
    <property type="protein sequence ID" value="MBR7619697.1"/>
    <property type="molecule type" value="Genomic_DNA"/>
</dbReference>
<reference evidence="1" key="1">
    <citation type="submission" date="2021-04" db="EMBL/GenBank/DDBJ databases">
        <title>Draft genome assembly of strain Phenylobacterium sp. 20VBR1 using MiniION and Illumina platforms.</title>
        <authorList>
            <person name="Thomas F.A."/>
            <person name="Krishnan K.P."/>
            <person name="Sinha R.K."/>
        </authorList>
    </citation>
    <scope>NUCLEOTIDE SEQUENCE</scope>
    <source>
        <strain evidence="1">20VBR1</strain>
    </source>
</reference>